<name>D8LFC0_ECTSI</name>
<evidence type="ECO:0000313" key="3">
    <source>
        <dbReference type="Proteomes" id="UP000002630"/>
    </source>
</evidence>
<accession>D8LFC0</accession>
<dbReference type="EMBL" id="FN648054">
    <property type="protein sequence ID" value="CBN75580.1"/>
    <property type="molecule type" value="Genomic_DNA"/>
</dbReference>
<dbReference type="Proteomes" id="UP000002630">
    <property type="component" value="Linkage Group LG18"/>
</dbReference>
<dbReference type="AlphaFoldDB" id="D8LFC0"/>
<organism evidence="2 3">
    <name type="scientific">Ectocarpus siliculosus</name>
    <name type="common">Brown alga</name>
    <name type="synonym">Conferva siliculosa</name>
    <dbReference type="NCBI Taxonomy" id="2880"/>
    <lineage>
        <taxon>Eukaryota</taxon>
        <taxon>Sar</taxon>
        <taxon>Stramenopiles</taxon>
        <taxon>Ochrophyta</taxon>
        <taxon>PX clade</taxon>
        <taxon>Phaeophyceae</taxon>
        <taxon>Ectocarpales</taxon>
        <taxon>Ectocarpaceae</taxon>
        <taxon>Ectocarpus</taxon>
    </lineage>
</organism>
<dbReference type="EMBL" id="FN649743">
    <property type="protein sequence ID" value="CBN75580.1"/>
    <property type="molecule type" value="Genomic_DNA"/>
</dbReference>
<keyword evidence="3" id="KW-1185">Reference proteome</keyword>
<reference evidence="2 3" key="1">
    <citation type="journal article" date="2010" name="Nature">
        <title>The Ectocarpus genome and the independent evolution of multicellularity in brown algae.</title>
        <authorList>
            <person name="Cock J.M."/>
            <person name="Sterck L."/>
            <person name="Rouze P."/>
            <person name="Scornet D."/>
            <person name="Allen A.E."/>
            <person name="Amoutzias G."/>
            <person name="Anthouard V."/>
            <person name="Artiguenave F."/>
            <person name="Aury J.M."/>
            <person name="Badger J.H."/>
            <person name="Beszteri B."/>
            <person name="Billiau K."/>
            <person name="Bonnet E."/>
            <person name="Bothwell J.H."/>
            <person name="Bowler C."/>
            <person name="Boyen C."/>
            <person name="Brownlee C."/>
            <person name="Carrano C.J."/>
            <person name="Charrier B."/>
            <person name="Cho G.Y."/>
            <person name="Coelho S.M."/>
            <person name="Collen J."/>
            <person name="Corre E."/>
            <person name="Da Silva C."/>
            <person name="Delage L."/>
            <person name="Delaroque N."/>
            <person name="Dittami S.M."/>
            <person name="Doulbeau S."/>
            <person name="Elias M."/>
            <person name="Farnham G."/>
            <person name="Gachon C.M."/>
            <person name="Gschloessl B."/>
            <person name="Heesch S."/>
            <person name="Jabbari K."/>
            <person name="Jubin C."/>
            <person name="Kawai H."/>
            <person name="Kimura K."/>
            <person name="Kloareg B."/>
            <person name="Kupper F.C."/>
            <person name="Lang D."/>
            <person name="Le Bail A."/>
            <person name="Leblanc C."/>
            <person name="Lerouge P."/>
            <person name="Lohr M."/>
            <person name="Lopez P.J."/>
            <person name="Martens C."/>
            <person name="Maumus F."/>
            <person name="Michel G."/>
            <person name="Miranda-Saavedra D."/>
            <person name="Morales J."/>
            <person name="Moreau H."/>
            <person name="Motomura T."/>
            <person name="Nagasato C."/>
            <person name="Napoli C.A."/>
            <person name="Nelson D.R."/>
            <person name="Nyvall-Collen P."/>
            <person name="Peters A.F."/>
            <person name="Pommier C."/>
            <person name="Potin P."/>
            <person name="Poulain J."/>
            <person name="Quesneville H."/>
            <person name="Read B."/>
            <person name="Rensing S.A."/>
            <person name="Ritter A."/>
            <person name="Rousvoal S."/>
            <person name="Samanta M."/>
            <person name="Samson G."/>
            <person name="Schroeder D.C."/>
            <person name="Segurens B."/>
            <person name="Strittmatter M."/>
            <person name="Tonon T."/>
            <person name="Tregear J.W."/>
            <person name="Valentin K."/>
            <person name="von Dassow P."/>
            <person name="Yamagishi T."/>
            <person name="Van de Peer Y."/>
            <person name="Wincker P."/>
        </authorList>
    </citation>
    <scope>NUCLEOTIDE SEQUENCE [LARGE SCALE GENOMIC DNA]</scope>
    <source>
        <strain evidence="3">Ec32 / CCAP1310/4</strain>
    </source>
</reference>
<proteinExistence type="predicted"/>
<protein>
    <submittedName>
        <fullName evidence="2">Uncharacterized protein</fullName>
    </submittedName>
</protein>
<dbReference type="InParanoid" id="D8LFC0"/>
<evidence type="ECO:0000313" key="2">
    <source>
        <dbReference type="EMBL" id="CBN75580.1"/>
    </source>
</evidence>
<feature type="compositionally biased region" description="Basic and acidic residues" evidence="1">
    <location>
        <begin position="15"/>
        <end position="24"/>
    </location>
</feature>
<sequence>MEAAAEPMPVPPREFAVKRHEGGSKSHGSTRRQREKCAAATDRPKENRRKREEIFVRKASNRCRWRTQLCQDEKVRFAVCQAAEAENPGPLVFPFDPDQ</sequence>
<gene>
    <name evidence="2" type="ORF">Esi_0148_0009</name>
</gene>
<evidence type="ECO:0000256" key="1">
    <source>
        <dbReference type="SAM" id="MobiDB-lite"/>
    </source>
</evidence>
<feature type="region of interest" description="Disordered" evidence="1">
    <location>
        <begin position="1"/>
        <end position="48"/>
    </location>
</feature>